<dbReference type="InterPro" id="IPR001611">
    <property type="entry name" value="Leu-rich_rpt"/>
</dbReference>
<keyword evidence="4" id="KW-0472">Membrane</keyword>
<dbReference type="PANTHER" id="PTHR45974">
    <property type="entry name" value="RECEPTOR-LIKE PROTEIN 55"/>
    <property type="match status" value="1"/>
</dbReference>
<dbReference type="Proteomes" id="UP000827721">
    <property type="component" value="Unassembled WGS sequence"/>
</dbReference>
<keyword evidence="5" id="KW-0325">Glycoprotein</keyword>
<evidence type="ECO:0000256" key="2">
    <source>
        <dbReference type="ARBA" id="ARBA00022729"/>
    </source>
</evidence>
<sequence length="264" mass="30001">MISQLTQLKYGFAVNALREIKGSLIDVHNSLTGTEVTRASRSGPEFCATIQQWRIAIYMLVSEFGFIGKAAPHVIVFSFVSEFVLHLNPCFGISPTDMVHVFVFIKGFYVEQHNWEHTTADRKYEVTKTLAPKWKPVDGHMNNNLISRQIPPEPFKLPNLIHFLLDNNKLTGHLPPEFSDMKNLKILQLDNNNFGETTIPDSYSKMSNLLKLIQVSRSLRNCSLQGPIPDLSRIPNLYYVDFANNQLLNISGSFDLPLNVILRL</sequence>
<dbReference type="SUPFAM" id="SSF52058">
    <property type="entry name" value="L domain-like"/>
    <property type="match status" value="1"/>
</dbReference>
<comment type="caution">
    <text evidence="6">The sequence shown here is derived from an EMBL/GenBank/DDBJ whole genome shotgun (WGS) entry which is preliminary data.</text>
</comment>
<accession>A0ABQ8HK32</accession>
<comment type="subcellular location">
    <subcellularLocation>
        <location evidence="1">Membrane</location>
    </subcellularLocation>
</comment>
<protein>
    <submittedName>
        <fullName evidence="6">Uncharacterized protein</fullName>
    </submittedName>
</protein>
<keyword evidence="7" id="KW-1185">Reference proteome</keyword>
<evidence type="ECO:0000256" key="4">
    <source>
        <dbReference type="ARBA" id="ARBA00023136"/>
    </source>
</evidence>
<organism evidence="6 7">
    <name type="scientific">Xanthoceras sorbifolium</name>
    <dbReference type="NCBI Taxonomy" id="99658"/>
    <lineage>
        <taxon>Eukaryota</taxon>
        <taxon>Viridiplantae</taxon>
        <taxon>Streptophyta</taxon>
        <taxon>Embryophyta</taxon>
        <taxon>Tracheophyta</taxon>
        <taxon>Spermatophyta</taxon>
        <taxon>Magnoliopsida</taxon>
        <taxon>eudicotyledons</taxon>
        <taxon>Gunneridae</taxon>
        <taxon>Pentapetalae</taxon>
        <taxon>rosids</taxon>
        <taxon>malvids</taxon>
        <taxon>Sapindales</taxon>
        <taxon>Sapindaceae</taxon>
        <taxon>Xanthoceroideae</taxon>
        <taxon>Xanthoceras</taxon>
    </lineage>
</organism>
<keyword evidence="3" id="KW-0677">Repeat</keyword>
<proteinExistence type="predicted"/>
<name>A0ABQ8HK32_9ROSI</name>
<dbReference type="Gene3D" id="3.80.10.10">
    <property type="entry name" value="Ribonuclease Inhibitor"/>
    <property type="match status" value="1"/>
</dbReference>
<dbReference type="EMBL" id="JAFEMO010000009">
    <property type="protein sequence ID" value="KAH7564708.1"/>
    <property type="molecule type" value="Genomic_DNA"/>
</dbReference>
<evidence type="ECO:0000256" key="3">
    <source>
        <dbReference type="ARBA" id="ARBA00022737"/>
    </source>
</evidence>
<evidence type="ECO:0000313" key="6">
    <source>
        <dbReference type="EMBL" id="KAH7564708.1"/>
    </source>
</evidence>
<evidence type="ECO:0000256" key="5">
    <source>
        <dbReference type="ARBA" id="ARBA00023180"/>
    </source>
</evidence>
<evidence type="ECO:0000256" key="1">
    <source>
        <dbReference type="ARBA" id="ARBA00004370"/>
    </source>
</evidence>
<dbReference type="Pfam" id="PF00560">
    <property type="entry name" value="LRR_1"/>
    <property type="match status" value="2"/>
</dbReference>
<dbReference type="InterPro" id="IPR032675">
    <property type="entry name" value="LRR_dom_sf"/>
</dbReference>
<keyword evidence="2" id="KW-0732">Signal</keyword>
<gene>
    <name evidence="6" type="ORF">JRO89_XS09G0009700</name>
</gene>
<dbReference type="PANTHER" id="PTHR45974:SF134">
    <property type="entry name" value="OS01G0960400 PROTEIN"/>
    <property type="match status" value="1"/>
</dbReference>
<reference evidence="6 7" key="1">
    <citation type="submission" date="2021-02" db="EMBL/GenBank/DDBJ databases">
        <title>Plant Genome Project.</title>
        <authorList>
            <person name="Zhang R.-G."/>
        </authorList>
    </citation>
    <scope>NUCLEOTIDE SEQUENCE [LARGE SCALE GENOMIC DNA]</scope>
    <source>
        <tissue evidence="6">Leaves</tissue>
    </source>
</reference>
<evidence type="ECO:0000313" key="7">
    <source>
        <dbReference type="Proteomes" id="UP000827721"/>
    </source>
</evidence>